<feature type="region of interest" description="Disordered" evidence="1">
    <location>
        <begin position="1"/>
        <end position="47"/>
    </location>
</feature>
<proteinExistence type="predicted"/>
<feature type="compositionally biased region" description="Polar residues" evidence="1">
    <location>
        <begin position="1"/>
        <end position="23"/>
    </location>
</feature>
<evidence type="ECO:0000256" key="1">
    <source>
        <dbReference type="SAM" id="MobiDB-lite"/>
    </source>
</evidence>
<dbReference type="RefSeq" id="WP_214432675.1">
    <property type="nucleotide sequence ID" value="NZ_CAWPUQ010000275.1"/>
</dbReference>
<organism evidence="2 3">
    <name type="scientific">Dendronalium phyllosphericum CENA369</name>
    <dbReference type="NCBI Taxonomy" id="1725256"/>
    <lineage>
        <taxon>Bacteria</taxon>
        <taxon>Bacillati</taxon>
        <taxon>Cyanobacteriota</taxon>
        <taxon>Cyanophyceae</taxon>
        <taxon>Nostocales</taxon>
        <taxon>Nostocaceae</taxon>
        <taxon>Dendronalium</taxon>
        <taxon>Dendronalium phyllosphericum</taxon>
    </lineage>
</organism>
<dbReference type="AlphaFoldDB" id="A0A8J7I129"/>
<accession>A0A8J7I129</accession>
<feature type="compositionally biased region" description="Polar residues" evidence="1">
    <location>
        <begin position="33"/>
        <end position="47"/>
    </location>
</feature>
<reference evidence="2 3" key="1">
    <citation type="journal article" date="2021" name="Int. J. Syst. Evol. Microbiol.">
        <title>Amazonocrinis nigriterrae gen. nov., sp. nov., Atlanticothrix silvestris gen. nov., sp. nov. and Dendronalium phyllosphericum gen. nov., sp. nov., nostocacean cyanobacteria from Brazilian environments.</title>
        <authorList>
            <person name="Alvarenga D.O."/>
            <person name="Andreote A.P.D."/>
            <person name="Branco L.H.Z."/>
            <person name="Delbaje E."/>
            <person name="Cruz R.B."/>
            <person name="Varani A.M."/>
            <person name="Fiore M.F."/>
        </authorList>
    </citation>
    <scope>NUCLEOTIDE SEQUENCE [LARGE SCALE GENOMIC DNA]</scope>
    <source>
        <strain evidence="2 3">CENA369</strain>
    </source>
</reference>
<comment type="caution">
    <text evidence="2">The sequence shown here is derived from an EMBL/GenBank/DDBJ whole genome shotgun (WGS) entry which is preliminary data.</text>
</comment>
<gene>
    <name evidence="2" type="ORF">I8752_12655</name>
</gene>
<dbReference type="Proteomes" id="UP000662314">
    <property type="component" value="Unassembled WGS sequence"/>
</dbReference>
<dbReference type="EMBL" id="JAECZA010000046">
    <property type="protein sequence ID" value="MBH8573856.1"/>
    <property type="molecule type" value="Genomic_DNA"/>
</dbReference>
<evidence type="ECO:0000313" key="2">
    <source>
        <dbReference type="EMBL" id="MBH8573856.1"/>
    </source>
</evidence>
<evidence type="ECO:0000313" key="3">
    <source>
        <dbReference type="Proteomes" id="UP000662314"/>
    </source>
</evidence>
<keyword evidence="3" id="KW-1185">Reference proteome</keyword>
<sequence>MPSTQSAKTASGLTKTATPSPQKRLQVGKAAQRSGSSALSTQHFAID</sequence>
<name>A0A8J7I129_9NOST</name>
<protein>
    <submittedName>
        <fullName evidence="2">Uncharacterized protein</fullName>
    </submittedName>
</protein>